<organism evidence="2 3">
    <name type="scientific">Deinococcus grandis</name>
    <dbReference type="NCBI Taxonomy" id="57498"/>
    <lineage>
        <taxon>Bacteria</taxon>
        <taxon>Thermotogati</taxon>
        <taxon>Deinococcota</taxon>
        <taxon>Deinococci</taxon>
        <taxon>Deinococcales</taxon>
        <taxon>Deinococcaceae</taxon>
        <taxon>Deinococcus</taxon>
    </lineage>
</organism>
<evidence type="ECO:0000313" key="3">
    <source>
        <dbReference type="Proteomes" id="UP000056209"/>
    </source>
</evidence>
<gene>
    <name evidence="2" type="ORF">DEIGR_400056</name>
</gene>
<protein>
    <submittedName>
        <fullName evidence="2">Uncharacterized protein</fullName>
    </submittedName>
</protein>
<name>A0A100HND8_9DEIO</name>
<comment type="caution">
    <text evidence="2">The sequence shown here is derived from an EMBL/GenBank/DDBJ whole genome shotgun (WGS) entry which is preliminary data.</text>
</comment>
<dbReference type="AlphaFoldDB" id="A0A100HND8"/>
<feature type="signal peptide" evidence="1">
    <location>
        <begin position="1"/>
        <end position="22"/>
    </location>
</feature>
<evidence type="ECO:0000256" key="1">
    <source>
        <dbReference type="SAM" id="SignalP"/>
    </source>
</evidence>
<evidence type="ECO:0000313" key="2">
    <source>
        <dbReference type="EMBL" id="GAQ23923.1"/>
    </source>
</evidence>
<dbReference type="RefSeq" id="WP_058980090.1">
    <property type="nucleotide sequence ID" value="NZ_BCMS01000006.1"/>
</dbReference>
<keyword evidence="1" id="KW-0732">Signal</keyword>
<keyword evidence="3" id="KW-1185">Reference proteome</keyword>
<dbReference type="EMBL" id="BCMS01000006">
    <property type="protein sequence ID" value="GAQ23923.1"/>
    <property type="molecule type" value="Genomic_DNA"/>
</dbReference>
<proteinExistence type="predicted"/>
<reference evidence="3" key="1">
    <citation type="submission" date="2015-11" db="EMBL/GenBank/DDBJ databases">
        <title>Draft Genome Sequence of the Radioresistant Bacterium Deinococcus grandis, Isolated from Freshwater Fish in Japan.</title>
        <authorList>
            <person name="Satoh K."/>
            <person name="Onodera T."/>
            <person name="Omoso K."/>
            <person name="Takeda-Yano K."/>
            <person name="Katayama T."/>
            <person name="Oono Y."/>
            <person name="Narumi I."/>
        </authorList>
    </citation>
    <scope>NUCLEOTIDE SEQUENCE [LARGE SCALE GENOMIC DNA]</scope>
    <source>
        <strain evidence="3">ATCC 43672</strain>
    </source>
</reference>
<sequence>MLKRILTTLALPVLLASCGGFTAPERDNAQWTTELHGVSITWRWVNPGGLGPGRAGRAMVLPGGQSCVIDLDPTTIRNYLTEVAAHEAGHCLAARYLQIGADVNSENPHLHELMEQWPQAYAERYMADCGLSLAPLGWRDTREATCAAAPDIDDIK</sequence>
<dbReference type="PROSITE" id="PS51257">
    <property type="entry name" value="PROKAR_LIPOPROTEIN"/>
    <property type="match status" value="1"/>
</dbReference>
<feature type="chain" id="PRO_5007086698" evidence="1">
    <location>
        <begin position="23"/>
        <end position="156"/>
    </location>
</feature>
<dbReference type="OrthoDB" id="70193at2"/>
<dbReference type="Proteomes" id="UP000056209">
    <property type="component" value="Unassembled WGS sequence"/>
</dbReference>
<accession>A0A100HND8</accession>